<evidence type="ECO:0000256" key="1">
    <source>
        <dbReference type="ARBA" id="ARBA00004141"/>
    </source>
</evidence>
<organism evidence="6 7">
    <name type="scientific">Natrinema saccharevitans</name>
    <dbReference type="NCBI Taxonomy" id="301967"/>
    <lineage>
        <taxon>Archaea</taxon>
        <taxon>Methanobacteriati</taxon>
        <taxon>Methanobacteriota</taxon>
        <taxon>Stenosarchaea group</taxon>
        <taxon>Halobacteria</taxon>
        <taxon>Halobacteriales</taxon>
        <taxon>Natrialbaceae</taxon>
        <taxon>Natrinema</taxon>
    </lineage>
</organism>
<dbReference type="PANTHER" id="PTHR30520:SF2">
    <property type="entry name" value="INNER MEMBRANE PROTEIN YFDC"/>
    <property type="match status" value="1"/>
</dbReference>
<keyword evidence="7" id="KW-1185">Reference proteome</keyword>
<dbReference type="InterPro" id="IPR023271">
    <property type="entry name" value="Aquaporin-like"/>
</dbReference>
<comment type="caution">
    <text evidence="6">The sequence shown here is derived from an EMBL/GenBank/DDBJ whole genome shotgun (WGS) entry which is preliminary data.</text>
</comment>
<dbReference type="STRING" id="301967.A6E15_09075"/>
<evidence type="ECO:0000256" key="4">
    <source>
        <dbReference type="ARBA" id="ARBA00023136"/>
    </source>
</evidence>
<protein>
    <submittedName>
        <fullName evidence="6">Transport</fullName>
    </submittedName>
</protein>
<comment type="subcellular location">
    <subcellularLocation>
        <location evidence="1">Membrane</location>
        <topology evidence="1">Multi-pass membrane protein</topology>
    </subcellularLocation>
</comment>
<dbReference type="OrthoDB" id="176259at2157"/>
<dbReference type="RefSeq" id="WP_076145695.1">
    <property type="nucleotide sequence ID" value="NZ_LWLN01000001.1"/>
</dbReference>
<feature type="transmembrane region" description="Helical" evidence="5">
    <location>
        <begin position="61"/>
        <end position="79"/>
    </location>
</feature>
<feature type="transmembrane region" description="Helical" evidence="5">
    <location>
        <begin position="230"/>
        <end position="252"/>
    </location>
</feature>
<evidence type="ECO:0000256" key="2">
    <source>
        <dbReference type="ARBA" id="ARBA00022692"/>
    </source>
</evidence>
<dbReference type="EMBL" id="LWLN01000001">
    <property type="protein sequence ID" value="OLZ41130.1"/>
    <property type="molecule type" value="Genomic_DNA"/>
</dbReference>
<evidence type="ECO:0000313" key="6">
    <source>
        <dbReference type="EMBL" id="OLZ41130.1"/>
    </source>
</evidence>
<evidence type="ECO:0000313" key="7">
    <source>
        <dbReference type="Proteomes" id="UP000189370"/>
    </source>
</evidence>
<evidence type="ECO:0000256" key="3">
    <source>
        <dbReference type="ARBA" id="ARBA00022989"/>
    </source>
</evidence>
<feature type="transmembrane region" description="Helical" evidence="5">
    <location>
        <begin position="191"/>
        <end position="218"/>
    </location>
</feature>
<feature type="transmembrane region" description="Helical" evidence="5">
    <location>
        <begin position="111"/>
        <end position="132"/>
    </location>
</feature>
<keyword evidence="4 5" id="KW-0472">Membrane</keyword>
<keyword evidence="2 5" id="KW-0812">Transmembrane</keyword>
<dbReference type="GO" id="GO:0015499">
    <property type="term" value="F:formate transmembrane transporter activity"/>
    <property type="evidence" value="ECO:0007669"/>
    <property type="project" value="TreeGrafter"/>
</dbReference>
<dbReference type="Pfam" id="PF01226">
    <property type="entry name" value="Form_Nir_trans"/>
    <property type="match status" value="1"/>
</dbReference>
<name>A0A1S8AWG9_9EURY</name>
<dbReference type="InterPro" id="IPR000292">
    <property type="entry name" value="For/NO2_transpt"/>
</dbReference>
<gene>
    <name evidence="6" type="ORF">A6E15_09075</name>
</gene>
<sequence length="271" mass="27822">MSVAPDPAEIFDRAVTEGQRRLEQSLLELAATSFIAGFTIVFGIVALGVVDGLVEPQFGEAAHVAGALTFGIGMVFLVVGRTELFNENFFDPVAAATARDGSWLLLPLGRLWAVTLVFNLLGGFLFAVVFAVDGVLPPESAHALSGTAEGIVSRPARGIFASAIVGGALVSLLSFLLAAADSIGSRLALAYLVGFLLALGPFDHVVVTAIHVFFGFLFDAAIGSGALGETIVVSAAGNVVGGIGLVTFAHVAQARGADGRNRSDGDDYSSS</sequence>
<dbReference type="Gene3D" id="1.20.1080.10">
    <property type="entry name" value="Glycerol uptake facilitator protein"/>
    <property type="match status" value="1"/>
</dbReference>
<dbReference type="GO" id="GO:0005886">
    <property type="term" value="C:plasma membrane"/>
    <property type="evidence" value="ECO:0007669"/>
    <property type="project" value="TreeGrafter"/>
</dbReference>
<feature type="transmembrane region" description="Helical" evidence="5">
    <location>
        <begin position="29"/>
        <end position="49"/>
    </location>
</feature>
<feature type="transmembrane region" description="Helical" evidence="5">
    <location>
        <begin position="159"/>
        <end position="179"/>
    </location>
</feature>
<dbReference type="Proteomes" id="UP000189370">
    <property type="component" value="Unassembled WGS sequence"/>
</dbReference>
<proteinExistence type="predicted"/>
<accession>A0A1S8AWG9</accession>
<dbReference type="PANTHER" id="PTHR30520">
    <property type="entry name" value="FORMATE TRANSPORTER-RELATED"/>
    <property type="match status" value="1"/>
</dbReference>
<dbReference type="AlphaFoldDB" id="A0A1S8AWG9"/>
<evidence type="ECO:0000256" key="5">
    <source>
        <dbReference type="SAM" id="Phobius"/>
    </source>
</evidence>
<reference evidence="7" key="1">
    <citation type="submission" date="2016-04" db="EMBL/GenBank/DDBJ databases">
        <authorList>
            <person name="Chen S.-C."/>
            <person name="Lai M.-C."/>
        </authorList>
    </citation>
    <scope>NUCLEOTIDE SEQUENCE [LARGE SCALE GENOMIC DNA]</scope>
    <source>
        <strain evidence="7">AB14</strain>
    </source>
</reference>
<keyword evidence="3 5" id="KW-1133">Transmembrane helix</keyword>